<dbReference type="Proteomes" id="UP000078492">
    <property type="component" value="Unassembled WGS sequence"/>
</dbReference>
<evidence type="ECO:0000313" key="2">
    <source>
        <dbReference type="EMBL" id="KYN23041.1"/>
    </source>
</evidence>
<feature type="compositionally biased region" description="Basic and acidic residues" evidence="1">
    <location>
        <begin position="66"/>
        <end position="87"/>
    </location>
</feature>
<accession>A0A195ED58</accession>
<keyword evidence="3" id="KW-1185">Reference proteome</keyword>
<reference evidence="2 3" key="1">
    <citation type="submission" date="2015-09" db="EMBL/GenBank/DDBJ databases">
        <title>Trachymyrmex cornetzi WGS genome.</title>
        <authorList>
            <person name="Nygaard S."/>
            <person name="Hu H."/>
            <person name="Boomsma J."/>
            <person name="Zhang G."/>
        </authorList>
    </citation>
    <scope>NUCLEOTIDE SEQUENCE [LARGE SCALE GENOMIC DNA]</scope>
    <source>
        <strain evidence="2">Tcor2-1</strain>
        <tissue evidence="2">Whole body</tissue>
    </source>
</reference>
<organism evidence="2 3">
    <name type="scientific">Trachymyrmex cornetzi</name>
    <dbReference type="NCBI Taxonomy" id="471704"/>
    <lineage>
        <taxon>Eukaryota</taxon>
        <taxon>Metazoa</taxon>
        <taxon>Ecdysozoa</taxon>
        <taxon>Arthropoda</taxon>
        <taxon>Hexapoda</taxon>
        <taxon>Insecta</taxon>
        <taxon>Pterygota</taxon>
        <taxon>Neoptera</taxon>
        <taxon>Endopterygota</taxon>
        <taxon>Hymenoptera</taxon>
        <taxon>Apocrita</taxon>
        <taxon>Aculeata</taxon>
        <taxon>Formicoidea</taxon>
        <taxon>Formicidae</taxon>
        <taxon>Myrmicinae</taxon>
        <taxon>Trachymyrmex</taxon>
    </lineage>
</organism>
<sequence>MAKGDFSAARSKLPARLISTRHPILRITTLSARCESLLSWEPFAVSYYRLCQTPPMRFPTQKPYRKTLERRGQESQEPRKLRDEIAVRRRSRKKKKKNRGKNENEVCSLCALLFRYNWKDRAENKGQGQFMAALPSGVGGWLAAATAQHQRRSRESHYTRPAK</sequence>
<evidence type="ECO:0000313" key="3">
    <source>
        <dbReference type="Proteomes" id="UP000078492"/>
    </source>
</evidence>
<feature type="region of interest" description="Disordered" evidence="1">
    <location>
        <begin position="59"/>
        <end position="102"/>
    </location>
</feature>
<feature type="compositionally biased region" description="Basic residues" evidence="1">
    <location>
        <begin position="88"/>
        <end position="99"/>
    </location>
</feature>
<name>A0A195ED58_9HYME</name>
<proteinExistence type="predicted"/>
<dbReference type="AlphaFoldDB" id="A0A195ED58"/>
<protein>
    <submittedName>
        <fullName evidence="2">Uncharacterized protein</fullName>
    </submittedName>
</protein>
<gene>
    <name evidence="2" type="ORF">ALC57_04825</name>
</gene>
<evidence type="ECO:0000256" key="1">
    <source>
        <dbReference type="SAM" id="MobiDB-lite"/>
    </source>
</evidence>
<dbReference type="EMBL" id="KQ979074">
    <property type="protein sequence ID" value="KYN23041.1"/>
    <property type="molecule type" value="Genomic_DNA"/>
</dbReference>